<accession>A0A0P7B3R2</accession>
<evidence type="ECO:0000313" key="4">
    <source>
        <dbReference type="EMBL" id="KPM41029.1"/>
    </source>
</evidence>
<comment type="similarity">
    <text evidence="1">Belongs to the peptidase S12 family.</text>
</comment>
<evidence type="ECO:0000256" key="1">
    <source>
        <dbReference type="ARBA" id="ARBA00038215"/>
    </source>
</evidence>
<dbReference type="InterPro" id="IPR012338">
    <property type="entry name" value="Beta-lactam/transpept-like"/>
</dbReference>
<reference evidence="4 5" key="1">
    <citation type="submission" date="2015-09" db="EMBL/GenBank/DDBJ databases">
        <title>Draft genome of a European isolate of the apple canker pathogen Neonectria ditissima.</title>
        <authorList>
            <person name="Gomez-Cortecero A."/>
            <person name="Harrison R.J."/>
            <person name="Armitage A.D."/>
        </authorList>
    </citation>
    <scope>NUCLEOTIDE SEQUENCE [LARGE SCALE GENOMIC DNA]</scope>
    <source>
        <strain evidence="4 5">R09/05</strain>
    </source>
</reference>
<comment type="caution">
    <text evidence="4">The sequence shown here is derived from an EMBL/GenBank/DDBJ whole genome shotgun (WGS) entry which is preliminary data.</text>
</comment>
<evidence type="ECO:0008006" key="6">
    <source>
        <dbReference type="Google" id="ProtNLM"/>
    </source>
</evidence>
<gene>
    <name evidence="4" type="ORF">AK830_g5561</name>
</gene>
<evidence type="ECO:0000259" key="2">
    <source>
        <dbReference type="Pfam" id="PF00144"/>
    </source>
</evidence>
<dbReference type="PANTHER" id="PTHR46825:SF9">
    <property type="entry name" value="BETA-LACTAMASE-RELATED DOMAIN-CONTAINING PROTEIN"/>
    <property type="match status" value="1"/>
</dbReference>
<protein>
    <recommendedName>
        <fullName evidence="6">Beta-lactamase-related domain-containing protein</fullName>
    </recommendedName>
</protein>
<dbReference type="OrthoDB" id="5946976at2759"/>
<dbReference type="Pfam" id="PF00144">
    <property type="entry name" value="Beta-lactamase"/>
    <property type="match status" value="1"/>
</dbReference>
<dbReference type="InterPro" id="IPR050491">
    <property type="entry name" value="AmpC-like"/>
</dbReference>
<keyword evidence="5" id="KW-1185">Reference proteome</keyword>
<dbReference type="InterPro" id="IPR001466">
    <property type="entry name" value="Beta-lactam-related"/>
</dbReference>
<dbReference type="STRING" id="78410.A0A0P7B3R2"/>
<dbReference type="InterPro" id="IPR021860">
    <property type="entry name" value="Peptidase_S12_Pab87-rel_C"/>
</dbReference>
<dbReference type="EMBL" id="LKCW01000072">
    <property type="protein sequence ID" value="KPM41029.1"/>
    <property type="molecule type" value="Genomic_DNA"/>
</dbReference>
<dbReference type="Gene3D" id="3.40.710.10">
    <property type="entry name" value="DD-peptidase/beta-lactamase superfamily"/>
    <property type="match status" value="1"/>
</dbReference>
<dbReference type="SUPFAM" id="SSF56601">
    <property type="entry name" value="beta-lactamase/transpeptidase-like"/>
    <property type="match status" value="1"/>
</dbReference>
<dbReference type="AlphaFoldDB" id="A0A0P7B3R2"/>
<evidence type="ECO:0000259" key="3">
    <source>
        <dbReference type="Pfam" id="PF11954"/>
    </source>
</evidence>
<organism evidence="4 5">
    <name type="scientific">Neonectria ditissima</name>
    <dbReference type="NCBI Taxonomy" id="78410"/>
    <lineage>
        <taxon>Eukaryota</taxon>
        <taxon>Fungi</taxon>
        <taxon>Dikarya</taxon>
        <taxon>Ascomycota</taxon>
        <taxon>Pezizomycotina</taxon>
        <taxon>Sordariomycetes</taxon>
        <taxon>Hypocreomycetidae</taxon>
        <taxon>Hypocreales</taxon>
        <taxon>Nectriaceae</taxon>
        <taxon>Neonectria</taxon>
    </lineage>
</organism>
<feature type="domain" description="Peptidase S12 Pab87-related C-terminal" evidence="3">
    <location>
        <begin position="403"/>
        <end position="507"/>
    </location>
</feature>
<feature type="domain" description="Beta-lactamase-related" evidence="2">
    <location>
        <begin position="9"/>
        <end position="342"/>
    </location>
</feature>
<dbReference type="PANTHER" id="PTHR46825">
    <property type="entry name" value="D-ALANYL-D-ALANINE-CARBOXYPEPTIDASE/ENDOPEPTIDASE AMPH"/>
    <property type="match status" value="1"/>
</dbReference>
<dbReference type="Pfam" id="PF11954">
    <property type="entry name" value="DUF3471"/>
    <property type="match status" value="1"/>
</dbReference>
<name>A0A0P7B3R2_9HYPO</name>
<evidence type="ECO:0000313" key="5">
    <source>
        <dbReference type="Proteomes" id="UP000050424"/>
    </source>
</evidence>
<proteinExistence type="inferred from homology"/>
<dbReference type="Gene3D" id="2.40.128.600">
    <property type="match status" value="1"/>
</dbReference>
<sequence>MEYFRSDKFKARVEGLLEKHRVPGLAIALVHNETVESAAFGLATLDPPTPCTPDTLFDIASASKSMTAASVALLVEDANHPEVQYDAVVSQLLPGDFVMATDEYTNNVTLDDILGHRSGYPRHDRSYLGVNAAQPDSAQSVTRNVRNLPPAHPIRTKFMYNNIMYTVAAYLVENKSGQTFSDWLESRFFKPLDMASSSLQPSRARAKGFGHRMAHGYTWDSKKKRQVQLDILECQDADGAGCIITSVNDYIKWVKAMMHQQGPVTEAVYKSMLRARSITNPDGTELPPQTSPVLYAAGLELSYYRGNLRVSHAGGVTGFSTKQFFIPGQKFGGVITCNSDSGSVVGSVLVDELIDEMLQVPDAERPDWHAFETAFEGEDEEEEDIETLEAKVRKEMLGNGKTEPEPLTRDLESYAGRYWNAGYHDMVVQIKDGKLFVDASERSFGFTAVLSHVASQTKFTFRTADSEDWGGLDSAVSKAEFKVEEGKVAALGVDLEHDLVNEWIWFSRQQD</sequence>
<dbReference type="Proteomes" id="UP000050424">
    <property type="component" value="Unassembled WGS sequence"/>
</dbReference>